<dbReference type="Gene3D" id="2.40.160.20">
    <property type="match status" value="1"/>
</dbReference>
<reference evidence="1 2" key="1">
    <citation type="journal article" date="2014" name="Nature">
        <title>An environmental bacterial taxon with a large and distinct metabolic repertoire.</title>
        <authorList>
            <person name="Wilson M.C."/>
            <person name="Mori T."/>
            <person name="Ruckert C."/>
            <person name="Uria A.R."/>
            <person name="Helf M.J."/>
            <person name="Takada K."/>
            <person name="Gernert C."/>
            <person name="Steffens U.A."/>
            <person name="Heycke N."/>
            <person name="Schmitt S."/>
            <person name="Rinke C."/>
            <person name="Helfrich E.J."/>
            <person name="Brachmann A.O."/>
            <person name="Gurgui C."/>
            <person name="Wakimoto T."/>
            <person name="Kracht M."/>
            <person name="Crusemann M."/>
            <person name="Hentschel U."/>
            <person name="Abe I."/>
            <person name="Matsunaga S."/>
            <person name="Kalinowski J."/>
            <person name="Takeyama H."/>
            <person name="Piel J."/>
        </authorList>
    </citation>
    <scope>NUCLEOTIDE SEQUENCE [LARGE SCALE GENOMIC DNA]</scope>
    <source>
        <strain evidence="2">TSY1</strain>
    </source>
</reference>
<dbReference type="HOGENOM" id="CLU_3133530_0_0_7"/>
<organism evidence="1 2">
    <name type="scientific">Entotheonella factor</name>
    <dbReference type="NCBI Taxonomy" id="1429438"/>
    <lineage>
        <taxon>Bacteria</taxon>
        <taxon>Pseudomonadati</taxon>
        <taxon>Nitrospinota/Tectimicrobiota group</taxon>
        <taxon>Candidatus Tectimicrobiota</taxon>
        <taxon>Candidatus Entotheonellia</taxon>
        <taxon>Candidatus Entotheonellales</taxon>
        <taxon>Candidatus Entotheonellaceae</taxon>
        <taxon>Candidatus Entotheonella</taxon>
    </lineage>
</organism>
<sequence>MNLPVPTLDHVCDLQVMLDPIREMGAGRAGQRRIIPIVGGTISGDFVKG</sequence>
<proteinExistence type="predicted"/>
<accession>W4LAK8</accession>
<dbReference type="AlphaFoldDB" id="W4LAK8"/>
<dbReference type="PATRIC" id="fig|1429438.4.peg.6189"/>
<dbReference type="Pfam" id="PF11578">
    <property type="entry name" value="DUF3237"/>
    <property type="match status" value="1"/>
</dbReference>
<evidence type="ECO:0000313" key="1">
    <source>
        <dbReference type="EMBL" id="ETW94954.1"/>
    </source>
</evidence>
<protein>
    <submittedName>
        <fullName evidence="1">Uncharacterized protein</fullName>
    </submittedName>
</protein>
<evidence type="ECO:0000313" key="2">
    <source>
        <dbReference type="Proteomes" id="UP000019141"/>
    </source>
</evidence>
<keyword evidence="2" id="KW-1185">Reference proteome</keyword>
<name>W4LAK8_ENTF1</name>
<gene>
    <name evidence="1" type="ORF">ETSY1_32645</name>
</gene>
<comment type="caution">
    <text evidence="1">The sequence shown here is derived from an EMBL/GenBank/DDBJ whole genome shotgun (WGS) entry which is preliminary data.</text>
</comment>
<dbReference type="Proteomes" id="UP000019141">
    <property type="component" value="Unassembled WGS sequence"/>
</dbReference>
<dbReference type="EMBL" id="AZHW01000979">
    <property type="protein sequence ID" value="ETW94954.1"/>
    <property type="molecule type" value="Genomic_DNA"/>
</dbReference>